<feature type="transmembrane region" description="Helical" evidence="1">
    <location>
        <begin position="132"/>
        <end position="165"/>
    </location>
</feature>
<reference evidence="2" key="1">
    <citation type="submission" date="2021-04" db="EMBL/GenBank/DDBJ databases">
        <title>novel species isolated from subtropical streams in China.</title>
        <authorList>
            <person name="Lu H."/>
        </authorList>
    </citation>
    <scope>NUCLEOTIDE SEQUENCE</scope>
    <source>
        <strain evidence="2">LFS511W</strain>
    </source>
</reference>
<feature type="transmembrane region" description="Helical" evidence="1">
    <location>
        <begin position="177"/>
        <end position="198"/>
    </location>
</feature>
<sequence length="413" mass="46653">MQKHENKLFEIIFHIMKNLLKFPISNIKLIYDFASSKESLFSSLNDSKKRNGIFSGLGTLCILAIIAGIILNLWLTSFPYTYNYYQISSAFTKNPISTIATPFIIILAYIAFEVFTGLLLTKKIINEFKLNFVETCIITLLLTSMAIIFATMSTAIGAITSNLIIKLPIQSEFPSTLIVAISTLIDLFAISLGALYYLNFSFKKIKIEFGINSEFELKRIKSSLLIYMVSLYSAVYLGNYFSTQALIESSSRVLNENNSSISNAKKYPIPIAVNYCASKESNITCSITLAPNRYQNYTLYSNWEARIEAGKDKDGNIPLIIAINWRPNIDSKNIIPTLHFESGKLTDLELTTTKNNACEFEKMMVSNETAVFFQAYGRSDENNFPKPLIVRMRIEFQGIFKELLKTACNASEH</sequence>
<dbReference type="Proteomes" id="UP000680067">
    <property type="component" value="Unassembled WGS sequence"/>
</dbReference>
<evidence type="ECO:0000313" key="3">
    <source>
        <dbReference type="Proteomes" id="UP000680067"/>
    </source>
</evidence>
<gene>
    <name evidence="2" type="ORF">KDM89_06960</name>
</gene>
<feature type="transmembrane region" description="Helical" evidence="1">
    <location>
        <begin position="95"/>
        <end position="120"/>
    </location>
</feature>
<keyword evidence="3" id="KW-1185">Reference proteome</keyword>
<comment type="caution">
    <text evidence="2">The sequence shown here is derived from an EMBL/GenBank/DDBJ whole genome shotgun (WGS) entry which is preliminary data.</text>
</comment>
<dbReference type="RefSeq" id="WP_212687231.1">
    <property type="nucleotide sequence ID" value="NZ_JAGSPN010000004.1"/>
</dbReference>
<keyword evidence="1" id="KW-0812">Transmembrane</keyword>
<name>A0A941DJE0_9BURK</name>
<evidence type="ECO:0000256" key="1">
    <source>
        <dbReference type="SAM" id="Phobius"/>
    </source>
</evidence>
<dbReference type="EMBL" id="JAGSPN010000004">
    <property type="protein sequence ID" value="MBR7781873.1"/>
    <property type="molecule type" value="Genomic_DNA"/>
</dbReference>
<dbReference type="AlphaFoldDB" id="A0A941DJE0"/>
<organism evidence="2 3">
    <name type="scientific">Undibacterium luofuense</name>
    <dbReference type="NCBI Taxonomy" id="2828733"/>
    <lineage>
        <taxon>Bacteria</taxon>
        <taxon>Pseudomonadati</taxon>
        <taxon>Pseudomonadota</taxon>
        <taxon>Betaproteobacteria</taxon>
        <taxon>Burkholderiales</taxon>
        <taxon>Oxalobacteraceae</taxon>
        <taxon>Undibacterium</taxon>
    </lineage>
</organism>
<keyword evidence="1" id="KW-1133">Transmembrane helix</keyword>
<feature type="transmembrane region" description="Helical" evidence="1">
    <location>
        <begin position="224"/>
        <end position="242"/>
    </location>
</feature>
<evidence type="ECO:0000313" key="2">
    <source>
        <dbReference type="EMBL" id="MBR7781873.1"/>
    </source>
</evidence>
<feature type="transmembrane region" description="Helical" evidence="1">
    <location>
        <begin position="53"/>
        <end position="75"/>
    </location>
</feature>
<keyword evidence="1" id="KW-0472">Membrane</keyword>
<protein>
    <submittedName>
        <fullName evidence="2">Uncharacterized protein</fullName>
    </submittedName>
</protein>
<accession>A0A941DJE0</accession>
<proteinExistence type="predicted"/>